<dbReference type="OrthoDB" id="518228at2"/>
<dbReference type="AlphaFoldDB" id="A0A1Z4M3E0"/>
<dbReference type="Gene3D" id="3.40.91.30">
    <property type="match status" value="1"/>
</dbReference>
<accession>A0A1Z4M3E0</accession>
<reference evidence="1 2" key="1">
    <citation type="submission" date="2017-06" db="EMBL/GenBank/DDBJ databases">
        <title>Genome sequencing of cyanobaciteial culture collection at National Institute for Environmental Studies (NIES).</title>
        <authorList>
            <person name="Hirose Y."/>
            <person name="Shimura Y."/>
            <person name="Fujisawa T."/>
            <person name="Nakamura Y."/>
            <person name="Kawachi M."/>
        </authorList>
    </citation>
    <scope>NUCLEOTIDE SEQUENCE [LARGE SCALE GENOMIC DNA]</scope>
    <source>
        <strain evidence="1 2">NIES-267</strain>
        <plasmid evidence="2">Plasmid2 dna</plasmid>
    </source>
</reference>
<evidence type="ECO:0000313" key="1">
    <source>
        <dbReference type="EMBL" id="BAY87898.1"/>
    </source>
</evidence>
<dbReference type="EMBL" id="AP018229">
    <property type="protein sequence ID" value="BAY87898.1"/>
    <property type="molecule type" value="Genomic_DNA"/>
</dbReference>
<gene>
    <name evidence="1" type="ORF">NIES267_74220</name>
</gene>
<evidence type="ECO:0000313" key="2">
    <source>
        <dbReference type="Proteomes" id="UP000218418"/>
    </source>
</evidence>
<organism evidence="1 2">
    <name type="scientific">Calothrix parasitica NIES-267</name>
    <dbReference type="NCBI Taxonomy" id="1973488"/>
    <lineage>
        <taxon>Bacteria</taxon>
        <taxon>Bacillati</taxon>
        <taxon>Cyanobacteriota</taxon>
        <taxon>Cyanophyceae</taxon>
        <taxon>Nostocales</taxon>
        <taxon>Calotrichaceae</taxon>
        <taxon>Calothrix</taxon>
    </lineage>
</organism>
<proteinExistence type="predicted"/>
<name>A0A1Z4M3E0_9CYAN</name>
<geneLocation type="plasmid" evidence="2">
    <name>Plasmid2 dna</name>
</geneLocation>
<keyword evidence="1" id="KW-0614">Plasmid</keyword>
<dbReference type="Proteomes" id="UP000218418">
    <property type="component" value="Plasmid plasmid2"/>
</dbReference>
<sequence>MTFQDTYDYKKIPPKITAYKGQIFRSQLEATWAMFFDWSVYKWEYEPQERNLFRGWLPDFKVWLNPEDCPIYCEVKPLMLIEVPSAIASKIIQAESRCCGESDNNVITAILGKQAPVWHNKQPSLGWVSFGKKGYERKWQPMPITNAQVAEFRWNFAQIRVKRQFVHVRDATRIFLLSLENQNRS</sequence>
<protein>
    <submittedName>
        <fullName evidence="1">Uncharacterized protein</fullName>
    </submittedName>
</protein>
<keyword evidence="2" id="KW-1185">Reference proteome</keyword>